<keyword evidence="2" id="KW-0804">Transcription</keyword>
<comment type="caution">
    <text evidence="2">Lacks conserved residue(s) required for the propagation of feature annotation.</text>
</comment>
<dbReference type="InterPro" id="IPR004143">
    <property type="entry name" value="BPL_LPL_catalytic"/>
</dbReference>
<dbReference type="InterPro" id="IPR013196">
    <property type="entry name" value="HTH_11"/>
</dbReference>
<dbReference type="PANTHER" id="PTHR12835:SF5">
    <property type="entry name" value="BIOTIN--PROTEIN LIGASE"/>
    <property type="match status" value="1"/>
</dbReference>
<dbReference type="HAMAP" id="MF_00978">
    <property type="entry name" value="Bifunct_BirA"/>
    <property type="match status" value="1"/>
</dbReference>
<dbReference type="Pfam" id="PF03099">
    <property type="entry name" value="BPL_LplA_LipB"/>
    <property type="match status" value="1"/>
</dbReference>
<dbReference type="SUPFAM" id="SSF55681">
    <property type="entry name" value="Class II aaRS and biotin synthetases"/>
    <property type="match status" value="1"/>
</dbReference>
<keyword evidence="5" id="KW-1185">Reference proteome</keyword>
<dbReference type="Proteomes" id="UP000613208">
    <property type="component" value="Unassembled WGS sequence"/>
</dbReference>
<dbReference type="InterPro" id="IPR030855">
    <property type="entry name" value="Bifunct_BirA"/>
</dbReference>
<keyword evidence="2" id="KW-0547">Nucleotide-binding</keyword>
<feature type="binding site" evidence="2">
    <location>
        <position position="185"/>
    </location>
    <ligand>
        <name>biotin</name>
        <dbReference type="ChEBI" id="CHEBI:57586"/>
    </ligand>
</feature>
<dbReference type="SUPFAM" id="SSF46785">
    <property type="entry name" value="Winged helix' DNA-binding domain"/>
    <property type="match status" value="1"/>
</dbReference>
<name>A0A916VEY8_9FIRM</name>
<keyword evidence="2" id="KW-0238">DNA-binding</keyword>
<dbReference type="GO" id="GO:0003677">
    <property type="term" value="F:DNA binding"/>
    <property type="evidence" value="ECO:0007669"/>
    <property type="project" value="UniProtKB-UniRule"/>
</dbReference>
<sequence length="327" mass="36973">MMKTRILKELKEAGDYVSGQELCEKLQVSRTAVWKYMNALREEGYGIDSVTNRGYKLLSMPDSVTAEEIGSSLHTKWLGRNFRFYETLDSTNLEIRRLAEEGAPHGTTVVAEKQTSGKGRRGRSWLGDAGCGIWMSFLLRPQIAVENSSMLTLIAALAVQKAVMEETGLRCQIKWPNDIIAEGRKVCGILTELSAQMDELNYVVVGLGINVNVKEFPEDLKEKATSIQIETGRKVRRAPLAARVLEYFEQYYEQFLKTEDLSAFADDYNRLLVHMNQRIRVVRESREDFYISRGIDHKGELMVEDDAGRKTTVLSGEVSVRGILGYV</sequence>
<keyword evidence="1 2" id="KW-0436">Ligase</keyword>
<keyword evidence="2" id="KW-0678">Repressor</keyword>
<feature type="binding site" evidence="2">
    <location>
        <begin position="90"/>
        <end position="92"/>
    </location>
    <ligand>
        <name>biotin</name>
        <dbReference type="ChEBI" id="CHEBI:57586"/>
    </ligand>
</feature>
<evidence type="ECO:0000313" key="5">
    <source>
        <dbReference type="Proteomes" id="UP000613208"/>
    </source>
</evidence>
<dbReference type="InterPro" id="IPR036388">
    <property type="entry name" value="WH-like_DNA-bd_sf"/>
</dbReference>
<proteinExistence type="inferred from homology"/>
<dbReference type="InterPro" id="IPR045864">
    <property type="entry name" value="aa-tRNA-synth_II/BPL/LPL"/>
</dbReference>
<organism evidence="4 5">
    <name type="scientific">Anaerostipes butyraticus</name>
    <dbReference type="NCBI Taxonomy" id="645466"/>
    <lineage>
        <taxon>Bacteria</taxon>
        <taxon>Bacillati</taxon>
        <taxon>Bacillota</taxon>
        <taxon>Clostridia</taxon>
        <taxon>Lachnospirales</taxon>
        <taxon>Lachnospiraceae</taxon>
        <taxon>Anaerostipes</taxon>
    </lineage>
</organism>
<protein>
    <recommendedName>
        <fullName evidence="2">Bifunctional ligase/repressor BirA</fullName>
    </recommendedName>
    <alternativeName>
        <fullName evidence="2">Biotin--[acetyl-CoA-carboxylase] ligase</fullName>
        <ecNumber evidence="2">6.3.4.15</ecNumber>
    </alternativeName>
    <alternativeName>
        <fullName evidence="2">Biotin--protein ligase</fullName>
    </alternativeName>
    <alternativeName>
        <fullName evidence="2">Biotin-[acetyl-CoA carboxylase] synthetase</fullName>
    </alternativeName>
</protein>
<dbReference type="Pfam" id="PF08279">
    <property type="entry name" value="HTH_11"/>
    <property type="match status" value="1"/>
</dbReference>
<accession>A0A916VEY8</accession>
<dbReference type="EC" id="6.3.4.15" evidence="2"/>
<feature type="DNA-binding region" description="H-T-H motif" evidence="2">
    <location>
        <begin position="19"/>
        <end position="38"/>
    </location>
</feature>
<dbReference type="Gene3D" id="1.10.10.10">
    <property type="entry name" value="Winged helix-like DNA-binding domain superfamily/Winged helix DNA-binding domain"/>
    <property type="match status" value="1"/>
</dbReference>
<gene>
    <name evidence="2 4" type="primary">birA</name>
    <name evidence="4" type="ORF">ANBU17_26640</name>
</gene>
<evidence type="ECO:0000313" key="4">
    <source>
        <dbReference type="EMBL" id="GFO86317.1"/>
    </source>
</evidence>
<dbReference type="Gene3D" id="3.30.930.10">
    <property type="entry name" value="Bira Bifunctional Protein, Domain 2"/>
    <property type="match status" value="1"/>
</dbReference>
<dbReference type="GO" id="GO:0005737">
    <property type="term" value="C:cytoplasm"/>
    <property type="evidence" value="ECO:0007669"/>
    <property type="project" value="TreeGrafter"/>
</dbReference>
<keyword evidence="2" id="KW-0092">Biotin</keyword>
<dbReference type="GO" id="GO:0009249">
    <property type="term" value="P:protein lipoylation"/>
    <property type="evidence" value="ECO:0007669"/>
    <property type="project" value="UniProtKB-ARBA"/>
</dbReference>
<comment type="similarity">
    <text evidence="2">Belongs to the biotin--protein ligase family.</text>
</comment>
<comment type="catalytic activity">
    <reaction evidence="2">
        <text>biotin + L-lysyl-[protein] + ATP = N(6)-biotinyl-L-lysyl-[protein] + AMP + diphosphate + H(+)</text>
        <dbReference type="Rhea" id="RHEA:11756"/>
        <dbReference type="Rhea" id="RHEA-COMP:9752"/>
        <dbReference type="Rhea" id="RHEA-COMP:10505"/>
        <dbReference type="ChEBI" id="CHEBI:15378"/>
        <dbReference type="ChEBI" id="CHEBI:29969"/>
        <dbReference type="ChEBI" id="CHEBI:30616"/>
        <dbReference type="ChEBI" id="CHEBI:33019"/>
        <dbReference type="ChEBI" id="CHEBI:57586"/>
        <dbReference type="ChEBI" id="CHEBI:83144"/>
        <dbReference type="ChEBI" id="CHEBI:456215"/>
        <dbReference type="EC" id="6.3.4.15"/>
    </reaction>
</comment>
<dbReference type="InterPro" id="IPR004408">
    <property type="entry name" value="Biotin_CoA_COase_ligase"/>
</dbReference>
<reference evidence="4" key="1">
    <citation type="submission" date="2020-06" db="EMBL/GenBank/DDBJ databases">
        <title>Characterization of fructooligosaccharide metabolism and fructooligosaccharide-degrading enzymes in human commensal butyrate producers.</title>
        <authorList>
            <person name="Tanno H."/>
            <person name="Fujii T."/>
            <person name="Hirano K."/>
            <person name="Maeno S."/>
            <person name="Tonozuka T."/>
            <person name="Sakamoto M."/>
            <person name="Ohkuma M."/>
            <person name="Tochio T."/>
            <person name="Endo A."/>
        </authorList>
    </citation>
    <scope>NUCLEOTIDE SEQUENCE</scope>
    <source>
        <strain evidence="4">JCM 17466</strain>
    </source>
</reference>
<dbReference type="GO" id="GO:0006355">
    <property type="term" value="P:regulation of DNA-templated transcription"/>
    <property type="evidence" value="ECO:0007669"/>
    <property type="project" value="UniProtKB-UniRule"/>
</dbReference>
<dbReference type="InterPro" id="IPR036390">
    <property type="entry name" value="WH_DNA-bd_sf"/>
</dbReference>
<comment type="caution">
    <text evidence="4">The sequence shown here is derived from an EMBL/GenBank/DDBJ whole genome shotgun (WGS) entry which is preliminary data.</text>
</comment>
<keyword evidence="2" id="KW-0805">Transcription regulation</keyword>
<dbReference type="NCBIfam" id="TIGR00121">
    <property type="entry name" value="birA_ligase"/>
    <property type="match status" value="1"/>
</dbReference>
<dbReference type="AlphaFoldDB" id="A0A916VEY8"/>
<dbReference type="InterPro" id="IPR011991">
    <property type="entry name" value="ArsR-like_HTH"/>
</dbReference>
<dbReference type="GO" id="GO:0004077">
    <property type="term" value="F:biotin--[biotin carboxyl-carrier protein] ligase activity"/>
    <property type="evidence" value="ECO:0007669"/>
    <property type="project" value="UniProtKB-UniRule"/>
</dbReference>
<dbReference type="GO" id="GO:0005524">
    <property type="term" value="F:ATP binding"/>
    <property type="evidence" value="ECO:0007669"/>
    <property type="project" value="UniProtKB-UniRule"/>
</dbReference>
<evidence type="ECO:0000256" key="2">
    <source>
        <dbReference type="HAMAP-Rule" id="MF_00978"/>
    </source>
</evidence>
<dbReference type="GO" id="GO:0016740">
    <property type="term" value="F:transferase activity"/>
    <property type="evidence" value="ECO:0007669"/>
    <property type="project" value="UniProtKB-ARBA"/>
</dbReference>
<dbReference type="PROSITE" id="PS51733">
    <property type="entry name" value="BPL_LPL_CATALYTIC"/>
    <property type="match status" value="1"/>
</dbReference>
<keyword evidence="2" id="KW-0067">ATP-binding</keyword>
<dbReference type="CDD" id="cd00090">
    <property type="entry name" value="HTH_ARSR"/>
    <property type="match status" value="1"/>
</dbReference>
<dbReference type="CDD" id="cd16442">
    <property type="entry name" value="BPL"/>
    <property type="match status" value="1"/>
</dbReference>
<comment type="function">
    <text evidence="2">Acts both as a biotin--[acetyl-CoA-carboxylase] ligase and a repressor.</text>
</comment>
<evidence type="ECO:0000256" key="1">
    <source>
        <dbReference type="ARBA" id="ARBA00022598"/>
    </source>
</evidence>
<dbReference type="EMBL" id="BLYI01000062">
    <property type="protein sequence ID" value="GFO86317.1"/>
    <property type="molecule type" value="Genomic_DNA"/>
</dbReference>
<evidence type="ECO:0000259" key="3">
    <source>
        <dbReference type="PROSITE" id="PS51733"/>
    </source>
</evidence>
<feature type="binding site" evidence="2">
    <location>
        <position position="114"/>
    </location>
    <ligand>
        <name>biotin</name>
        <dbReference type="ChEBI" id="CHEBI:57586"/>
    </ligand>
</feature>
<dbReference type="Gene3D" id="2.30.30.100">
    <property type="match status" value="1"/>
</dbReference>
<feature type="domain" description="BPL/LPL catalytic" evidence="3">
    <location>
        <begin position="70"/>
        <end position="256"/>
    </location>
</feature>
<dbReference type="PANTHER" id="PTHR12835">
    <property type="entry name" value="BIOTIN PROTEIN LIGASE"/>
    <property type="match status" value="1"/>
</dbReference>